<dbReference type="PROSITE" id="PS00675">
    <property type="entry name" value="SIGMA54_INTERACT_1"/>
    <property type="match status" value="1"/>
</dbReference>
<dbReference type="InterPro" id="IPR011006">
    <property type="entry name" value="CheY-like_superfamily"/>
</dbReference>
<dbReference type="InterPro" id="IPR025943">
    <property type="entry name" value="Sigma_54_int_dom_ATP-bd_2"/>
</dbReference>
<keyword evidence="1" id="KW-0547">Nucleotide-binding</keyword>
<dbReference type="SMART" id="SM00382">
    <property type="entry name" value="AAA"/>
    <property type="match status" value="1"/>
</dbReference>
<name>A0ABP9M1Y8_9FLAO</name>
<dbReference type="Pfam" id="PF25601">
    <property type="entry name" value="AAA_lid_14"/>
    <property type="match status" value="1"/>
</dbReference>
<dbReference type="PROSITE" id="PS00676">
    <property type="entry name" value="SIGMA54_INTERACT_2"/>
    <property type="match status" value="1"/>
</dbReference>
<dbReference type="Pfam" id="PF00158">
    <property type="entry name" value="Sigma54_activat"/>
    <property type="match status" value="1"/>
</dbReference>
<comment type="caution">
    <text evidence="9">The sequence shown here is derived from an EMBL/GenBank/DDBJ whole genome shotgun (WGS) entry which is preliminary data.</text>
</comment>
<dbReference type="Pfam" id="PF00072">
    <property type="entry name" value="Response_reg"/>
    <property type="match status" value="1"/>
</dbReference>
<feature type="domain" description="Sigma-54 factor interaction" evidence="7">
    <location>
        <begin position="331"/>
        <end position="560"/>
    </location>
</feature>
<protein>
    <recommendedName>
        <fullName evidence="11">Response regulator</fullName>
    </recommendedName>
</protein>
<dbReference type="InterPro" id="IPR027417">
    <property type="entry name" value="P-loop_NTPase"/>
</dbReference>
<keyword evidence="5" id="KW-0804">Transcription</keyword>
<evidence type="ECO:0000313" key="9">
    <source>
        <dbReference type="EMBL" id="GAA5089788.1"/>
    </source>
</evidence>
<evidence type="ECO:0000256" key="4">
    <source>
        <dbReference type="ARBA" id="ARBA00023125"/>
    </source>
</evidence>
<dbReference type="PROSITE" id="PS50110">
    <property type="entry name" value="RESPONSE_REGULATORY"/>
    <property type="match status" value="1"/>
</dbReference>
<dbReference type="InterPro" id="IPR025944">
    <property type="entry name" value="Sigma_54_int_dom_CS"/>
</dbReference>
<gene>
    <name evidence="9" type="ORF">GCM10023210_15050</name>
</gene>
<dbReference type="PROSITE" id="PS00688">
    <property type="entry name" value="SIGMA54_INTERACT_3"/>
    <property type="match status" value="1"/>
</dbReference>
<dbReference type="PANTHER" id="PTHR32071">
    <property type="entry name" value="TRANSCRIPTIONAL REGULATORY PROTEIN"/>
    <property type="match status" value="1"/>
</dbReference>
<evidence type="ECO:0000256" key="5">
    <source>
        <dbReference type="ARBA" id="ARBA00023163"/>
    </source>
</evidence>
<reference evidence="10" key="1">
    <citation type="journal article" date="2019" name="Int. J. Syst. Evol. Microbiol.">
        <title>The Global Catalogue of Microorganisms (GCM) 10K type strain sequencing project: providing services to taxonomists for standard genome sequencing and annotation.</title>
        <authorList>
            <consortium name="The Broad Institute Genomics Platform"/>
            <consortium name="The Broad Institute Genome Sequencing Center for Infectious Disease"/>
            <person name="Wu L."/>
            <person name="Ma J."/>
        </authorList>
    </citation>
    <scope>NUCLEOTIDE SEQUENCE [LARGE SCALE GENOMIC DNA]</scope>
    <source>
        <strain evidence="10">JCM 18019</strain>
    </source>
</reference>
<keyword evidence="10" id="KW-1185">Reference proteome</keyword>
<dbReference type="PROSITE" id="PS50045">
    <property type="entry name" value="SIGMA54_INTERACT_4"/>
    <property type="match status" value="1"/>
</dbReference>
<dbReference type="CDD" id="cd00009">
    <property type="entry name" value="AAA"/>
    <property type="match status" value="1"/>
</dbReference>
<evidence type="ECO:0000259" key="7">
    <source>
        <dbReference type="PROSITE" id="PS50045"/>
    </source>
</evidence>
<dbReference type="Gene3D" id="1.10.8.60">
    <property type="match status" value="1"/>
</dbReference>
<evidence type="ECO:0000259" key="8">
    <source>
        <dbReference type="PROSITE" id="PS50110"/>
    </source>
</evidence>
<feature type="domain" description="Response regulatory" evidence="8">
    <location>
        <begin position="6"/>
        <end position="120"/>
    </location>
</feature>
<dbReference type="InterPro" id="IPR003593">
    <property type="entry name" value="AAA+_ATPase"/>
</dbReference>
<dbReference type="SMART" id="SM00448">
    <property type="entry name" value="REC"/>
    <property type="match status" value="1"/>
</dbReference>
<dbReference type="Gene3D" id="3.40.50.300">
    <property type="entry name" value="P-loop containing nucleotide triphosphate hydrolases"/>
    <property type="match status" value="1"/>
</dbReference>
<dbReference type="InterPro" id="IPR002078">
    <property type="entry name" value="Sigma_54_int"/>
</dbReference>
<dbReference type="PANTHER" id="PTHR32071:SF117">
    <property type="entry name" value="PTS-DEPENDENT DIHYDROXYACETONE KINASE OPERON REGULATORY PROTEIN-RELATED"/>
    <property type="match status" value="1"/>
</dbReference>
<keyword evidence="2" id="KW-0067">ATP-binding</keyword>
<keyword evidence="6" id="KW-0597">Phosphoprotein</keyword>
<keyword evidence="3" id="KW-0805">Transcription regulation</keyword>
<dbReference type="InterPro" id="IPR001789">
    <property type="entry name" value="Sig_transdc_resp-reg_receiver"/>
</dbReference>
<evidence type="ECO:0000256" key="2">
    <source>
        <dbReference type="ARBA" id="ARBA00022840"/>
    </source>
</evidence>
<keyword evidence="4" id="KW-0238">DNA-binding</keyword>
<dbReference type="SUPFAM" id="SSF52540">
    <property type="entry name" value="P-loop containing nucleoside triphosphate hydrolases"/>
    <property type="match status" value="1"/>
</dbReference>
<dbReference type="InterPro" id="IPR058031">
    <property type="entry name" value="AAA_lid_NorR"/>
</dbReference>
<dbReference type="Proteomes" id="UP001500353">
    <property type="component" value="Unassembled WGS sequence"/>
</dbReference>
<evidence type="ECO:0000313" key="10">
    <source>
        <dbReference type="Proteomes" id="UP001500353"/>
    </source>
</evidence>
<sequence length="601" mass="68660">MDTNTKILIVEDNFIEANHLRLMLKNAGYSVLGISRSVTDAKENIRKEKPGLVLLDIFLMGKETGIDLAKFLKEENIGFIYLSANSSEDILSEAKASHPYGFLVKPFREKDLLIMMQIAGYHQKYNIESSIRKEQLFQRQLKNLVSNFGTWDEYLQQICTSLQPLIPFDLMISLYMTDEQKDNILFGFLRTGFNEYQKITLKGFQELTDLKLHELELLLKNSITEDNICIYDGKDFQQKRSEPTIHKITANFLGMKSNLTLPIPLSISKKGKFIFSFYSKNPLIFDEEHLDICKRLQDNFIYNVENIIAQQNENSRNPEIIQESENGFEGIIGKSPSLLSVFDFISQVAPTDTTVLITGESGTGKEKIANAIHSLSSRKNQPLVKINCASLPASLIETELFGHEKGSFTGALSQHIGKFEQANNGTLFLDEIGEIPLEIQVKLLRVLQEKEIERIGSNKSIKVDIRIIAATNRNLEKEVAEGRFRLDLYYRLCVFPLGLPALRDRKEDIGILAQYFTKKFCEKLKKNELRLSADSLKSLLTYNWPGNIRELENLIERSVILTKGEDLMITPLPVTITLKNNDSDTELWQDKPSKRTKEHIF</sequence>
<dbReference type="SUPFAM" id="SSF52172">
    <property type="entry name" value="CheY-like"/>
    <property type="match status" value="1"/>
</dbReference>
<evidence type="ECO:0008006" key="11">
    <source>
        <dbReference type="Google" id="ProtNLM"/>
    </source>
</evidence>
<dbReference type="InterPro" id="IPR025662">
    <property type="entry name" value="Sigma_54_int_dom_ATP-bd_1"/>
</dbReference>
<dbReference type="EMBL" id="BAABHX010000002">
    <property type="protein sequence ID" value="GAA5089788.1"/>
    <property type="molecule type" value="Genomic_DNA"/>
</dbReference>
<dbReference type="Gene3D" id="3.40.50.2300">
    <property type="match status" value="1"/>
</dbReference>
<evidence type="ECO:0000256" key="1">
    <source>
        <dbReference type="ARBA" id="ARBA00022741"/>
    </source>
</evidence>
<organism evidence="9 10">
    <name type="scientific">Chryseobacterium ginsengisoli</name>
    <dbReference type="NCBI Taxonomy" id="363853"/>
    <lineage>
        <taxon>Bacteria</taxon>
        <taxon>Pseudomonadati</taxon>
        <taxon>Bacteroidota</taxon>
        <taxon>Flavobacteriia</taxon>
        <taxon>Flavobacteriales</taxon>
        <taxon>Weeksellaceae</taxon>
        <taxon>Chryseobacterium group</taxon>
        <taxon>Chryseobacterium</taxon>
    </lineage>
</organism>
<feature type="modified residue" description="4-aspartylphosphate" evidence="6">
    <location>
        <position position="56"/>
    </location>
</feature>
<proteinExistence type="predicted"/>
<evidence type="ECO:0000256" key="6">
    <source>
        <dbReference type="PROSITE-ProRule" id="PRU00169"/>
    </source>
</evidence>
<evidence type="ECO:0000256" key="3">
    <source>
        <dbReference type="ARBA" id="ARBA00023015"/>
    </source>
</evidence>
<accession>A0ABP9M1Y8</accession>
<dbReference type="CDD" id="cd17534">
    <property type="entry name" value="REC_DC-like"/>
    <property type="match status" value="1"/>
</dbReference>
<dbReference type="RefSeq" id="WP_345201810.1">
    <property type="nucleotide sequence ID" value="NZ_BAABHX010000002.1"/>
</dbReference>